<evidence type="ECO:0000256" key="1">
    <source>
        <dbReference type="ARBA" id="ARBA00022491"/>
    </source>
</evidence>
<dbReference type="GO" id="GO:0046677">
    <property type="term" value="P:response to antibiotic"/>
    <property type="evidence" value="ECO:0007669"/>
    <property type="project" value="InterPro"/>
</dbReference>
<dbReference type="PRINTS" id="PR00400">
    <property type="entry name" value="TETREPRESSOR"/>
</dbReference>
<evidence type="ECO:0000256" key="6">
    <source>
        <dbReference type="SAM" id="MobiDB-lite"/>
    </source>
</evidence>
<dbReference type="KEGG" id="splu:LK06_007945"/>
<keyword evidence="2" id="KW-0805">Transcription regulation</keyword>
<dbReference type="PRINTS" id="PR00455">
    <property type="entry name" value="HTHTETR"/>
</dbReference>
<reference evidence="8 9" key="1">
    <citation type="submission" date="2017-07" db="EMBL/GenBank/DDBJ databases">
        <title>Genome sequence of Streptomyces pluripotens MUSC 137T.</title>
        <authorList>
            <person name="Ser H.-L."/>
            <person name="Lee L.-H."/>
        </authorList>
    </citation>
    <scope>NUCLEOTIDE SEQUENCE [LARGE SCALE GENOMIC DNA]</scope>
    <source>
        <strain evidence="8 9">MUSC 137</strain>
    </source>
</reference>
<dbReference type="SUPFAM" id="SSF46689">
    <property type="entry name" value="Homeodomain-like"/>
    <property type="match status" value="1"/>
</dbReference>
<dbReference type="InterPro" id="IPR036271">
    <property type="entry name" value="Tet_transcr_reg_TetR-rel_C_sf"/>
</dbReference>
<feature type="region of interest" description="Disordered" evidence="6">
    <location>
        <begin position="1"/>
        <end position="25"/>
    </location>
</feature>
<protein>
    <recommendedName>
        <fullName evidence="7">HTH tetR-type domain-containing protein</fullName>
    </recommendedName>
</protein>
<dbReference type="SUPFAM" id="SSF48498">
    <property type="entry name" value="Tetracyclin repressor-like, C-terminal domain"/>
    <property type="match status" value="1"/>
</dbReference>
<keyword evidence="4" id="KW-0804">Transcription</keyword>
<feature type="DNA-binding region" description="H-T-H motif" evidence="5">
    <location>
        <begin position="50"/>
        <end position="69"/>
    </location>
</feature>
<dbReference type="InterPro" id="IPR050109">
    <property type="entry name" value="HTH-type_TetR-like_transc_reg"/>
</dbReference>
<dbReference type="Gene3D" id="1.10.357.10">
    <property type="entry name" value="Tetracycline Repressor, domain 2"/>
    <property type="match status" value="1"/>
</dbReference>
<evidence type="ECO:0000256" key="3">
    <source>
        <dbReference type="ARBA" id="ARBA00023125"/>
    </source>
</evidence>
<keyword evidence="3 5" id="KW-0238">DNA-binding</keyword>
<gene>
    <name evidence="8" type="ORF">LK07_09045</name>
</gene>
<name>A0A221NW48_9ACTN</name>
<dbReference type="EMBL" id="CP022433">
    <property type="protein sequence ID" value="ASN24160.1"/>
    <property type="molecule type" value="Genomic_DNA"/>
</dbReference>
<dbReference type="GO" id="GO:0045892">
    <property type="term" value="P:negative regulation of DNA-templated transcription"/>
    <property type="evidence" value="ECO:0007669"/>
    <property type="project" value="InterPro"/>
</dbReference>
<keyword evidence="1" id="KW-0678">Repressor</keyword>
<evidence type="ECO:0000259" key="7">
    <source>
        <dbReference type="PROSITE" id="PS50977"/>
    </source>
</evidence>
<feature type="domain" description="HTH tetR-type" evidence="7">
    <location>
        <begin position="27"/>
        <end position="87"/>
    </location>
</feature>
<organism evidence="8 9">
    <name type="scientific">Streptomyces pluripotens</name>
    <dbReference type="NCBI Taxonomy" id="1355015"/>
    <lineage>
        <taxon>Bacteria</taxon>
        <taxon>Bacillati</taxon>
        <taxon>Actinomycetota</taxon>
        <taxon>Actinomycetes</taxon>
        <taxon>Kitasatosporales</taxon>
        <taxon>Streptomycetaceae</taxon>
        <taxon>Streptomyces</taxon>
    </lineage>
</organism>
<dbReference type="Proteomes" id="UP000031501">
    <property type="component" value="Chromosome"/>
</dbReference>
<dbReference type="Gene3D" id="1.10.10.60">
    <property type="entry name" value="Homeodomain-like"/>
    <property type="match status" value="1"/>
</dbReference>
<dbReference type="InterPro" id="IPR023772">
    <property type="entry name" value="DNA-bd_HTH_TetR-type_CS"/>
</dbReference>
<dbReference type="GO" id="GO:0003700">
    <property type="term" value="F:DNA-binding transcription factor activity"/>
    <property type="evidence" value="ECO:0007669"/>
    <property type="project" value="TreeGrafter"/>
</dbReference>
<sequence>MFQAADGGGRMTVRRPRAAAPAGRRPSVTRSALVAAALDVVESEGLDALSMRRLAEQLGVQAASLYWHVQSKEQVLDLLADELLTRVLTEALPADLDRVATGEKAWTDALRETAVNYRAFLRCRRDAARIIAGRFVGGVSLARLLEPILGVLRAGGLSSHDAAYAVYTIIVYVQGFVLHESSPLSASNAEGMERSDALRGVKAAIGALPHDEFPYLAESVDALTEANLDERFRFGLDRLIDGLTAYVR</sequence>
<dbReference type="InterPro" id="IPR004111">
    <property type="entry name" value="Repressor_TetR_C"/>
</dbReference>
<dbReference type="PROSITE" id="PS50977">
    <property type="entry name" value="HTH_TETR_2"/>
    <property type="match status" value="1"/>
</dbReference>
<dbReference type="PANTHER" id="PTHR30055:SF151">
    <property type="entry name" value="TRANSCRIPTIONAL REGULATORY PROTEIN"/>
    <property type="match status" value="1"/>
</dbReference>
<evidence type="ECO:0000256" key="5">
    <source>
        <dbReference type="PROSITE-ProRule" id="PRU00335"/>
    </source>
</evidence>
<accession>A0A221NW48</accession>
<dbReference type="InterPro" id="IPR009057">
    <property type="entry name" value="Homeodomain-like_sf"/>
</dbReference>
<evidence type="ECO:0000256" key="2">
    <source>
        <dbReference type="ARBA" id="ARBA00023015"/>
    </source>
</evidence>
<evidence type="ECO:0000256" key="4">
    <source>
        <dbReference type="ARBA" id="ARBA00023163"/>
    </source>
</evidence>
<dbReference type="Pfam" id="PF00440">
    <property type="entry name" value="TetR_N"/>
    <property type="match status" value="1"/>
</dbReference>
<dbReference type="STRING" id="1355015.LK06_007945"/>
<dbReference type="PROSITE" id="PS01081">
    <property type="entry name" value="HTH_TETR_1"/>
    <property type="match status" value="1"/>
</dbReference>
<evidence type="ECO:0000313" key="8">
    <source>
        <dbReference type="EMBL" id="ASN24160.1"/>
    </source>
</evidence>
<dbReference type="GO" id="GO:0000976">
    <property type="term" value="F:transcription cis-regulatory region binding"/>
    <property type="evidence" value="ECO:0007669"/>
    <property type="project" value="TreeGrafter"/>
</dbReference>
<evidence type="ECO:0000313" key="9">
    <source>
        <dbReference type="Proteomes" id="UP000031501"/>
    </source>
</evidence>
<dbReference type="PANTHER" id="PTHR30055">
    <property type="entry name" value="HTH-TYPE TRANSCRIPTIONAL REGULATOR RUTR"/>
    <property type="match status" value="1"/>
</dbReference>
<keyword evidence="9" id="KW-1185">Reference proteome</keyword>
<proteinExistence type="predicted"/>
<feature type="compositionally biased region" description="Gly residues" evidence="6">
    <location>
        <begin position="1"/>
        <end position="10"/>
    </location>
</feature>
<dbReference type="InterPro" id="IPR003012">
    <property type="entry name" value="Tet_transcr_reg_TetR"/>
</dbReference>
<dbReference type="InterPro" id="IPR001647">
    <property type="entry name" value="HTH_TetR"/>
</dbReference>
<dbReference type="AlphaFoldDB" id="A0A221NW48"/>
<dbReference type="Pfam" id="PF02909">
    <property type="entry name" value="TetR_C_1"/>
    <property type="match status" value="1"/>
</dbReference>